<evidence type="ECO:0000313" key="8">
    <source>
        <dbReference type="EMBL" id="OHS93164.1"/>
    </source>
</evidence>
<evidence type="ECO:0000256" key="4">
    <source>
        <dbReference type="ARBA" id="ARBA00023125"/>
    </source>
</evidence>
<evidence type="ECO:0000313" key="9">
    <source>
        <dbReference type="Proteomes" id="UP000179807"/>
    </source>
</evidence>
<comment type="similarity">
    <text evidence="2">Belongs to the TBP family.</text>
</comment>
<comment type="caution">
    <text evidence="8">The sequence shown here is derived from an EMBL/GenBank/DDBJ whole genome shotgun (WGS) entry which is preliminary data.</text>
</comment>
<dbReference type="GO" id="GO:0003677">
    <property type="term" value="F:DNA binding"/>
    <property type="evidence" value="ECO:0007669"/>
    <property type="project" value="UniProtKB-KW"/>
</dbReference>
<protein>
    <recommendedName>
        <fullName evidence="10">TATA-box-binding protein</fullName>
    </recommendedName>
</protein>
<proteinExistence type="inferred from homology"/>
<keyword evidence="3" id="KW-0805">Transcription regulation</keyword>
<evidence type="ECO:0000256" key="6">
    <source>
        <dbReference type="ARBA" id="ARBA00023242"/>
    </source>
</evidence>
<dbReference type="OrthoDB" id="2127950at2759"/>
<dbReference type="Gene3D" id="3.30.310.10">
    <property type="entry name" value="TATA-Binding Protein"/>
    <property type="match status" value="2"/>
</dbReference>
<evidence type="ECO:0000256" key="1">
    <source>
        <dbReference type="ARBA" id="ARBA00004123"/>
    </source>
</evidence>
<evidence type="ECO:0000256" key="2">
    <source>
        <dbReference type="ARBA" id="ARBA00005560"/>
    </source>
</evidence>
<organism evidence="8 9">
    <name type="scientific">Tritrichomonas foetus</name>
    <dbReference type="NCBI Taxonomy" id="1144522"/>
    <lineage>
        <taxon>Eukaryota</taxon>
        <taxon>Metamonada</taxon>
        <taxon>Parabasalia</taxon>
        <taxon>Tritrichomonadida</taxon>
        <taxon>Tritrichomonadidae</taxon>
        <taxon>Tritrichomonas</taxon>
    </lineage>
</organism>
<dbReference type="GO" id="GO:0005634">
    <property type="term" value="C:nucleus"/>
    <property type="evidence" value="ECO:0007669"/>
    <property type="project" value="UniProtKB-SubCell"/>
</dbReference>
<dbReference type="GO" id="GO:0006352">
    <property type="term" value="P:DNA-templated transcription initiation"/>
    <property type="evidence" value="ECO:0007669"/>
    <property type="project" value="InterPro"/>
</dbReference>
<dbReference type="InterPro" id="IPR012295">
    <property type="entry name" value="TBP_dom_sf"/>
</dbReference>
<dbReference type="PANTHER" id="PTHR10126">
    <property type="entry name" value="TATA-BOX BINDING PROTEIN"/>
    <property type="match status" value="1"/>
</dbReference>
<dbReference type="Proteomes" id="UP000179807">
    <property type="component" value="Unassembled WGS sequence"/>
</dbReference>
<dbReference type="FunFam" id="3.30.310.10:FF:000005">
    <property type="entry name" value="TATA box-binding protein-like 1"/>
    <property type="match status" value="1"/>
</dbReference>
<dbReference type="GeneID" id="94831054"/>
<keyword evidence="5" id="KW-0804">Transcription</keyword>
<accession>A0A1J4J7I3</accession>
<dbReference type="SUPFAM" id="SSF55945">
    <property type="entry name" value="TATA-box binding protein-like"/>
    <property type="match status" value="2"/>
</dbReference>
<keyword evidence="9" id="KW-1185">Reference proteome</keyword>
<evidence type="ECO:0000256" key="7">
    <source>
        <dbReference type="SAM" id="MobiDB-lite"/>
    </source>
</evidence>
<dbReference type="PRINTS" id="PR00686">
    <property type="entry name" value="TIFACTORIID"/>
</dbReference>
<keyword evidence="6" id="KW-0539">Nucleus</keyword>
<dbReference type="VEuPathDB" id="TrichDB:TRFO_11975"/>
<comment type="subcellular location">
    <subcellularLocation>
        <location evidence="1">Nucleus</location>
    </subcellularLocation>
</comment>
<evidence type="ECO:0000256" key="3">
    <source>
        <dbReference type="ARBA" id="ARBA00023015"/>
    </source>
</evidence>
<sequence length="294" mass="33302">MFSITVFSINIWPPKKIQDGMDADEFLGLNDDDLSNETLKRYQELAERDISDKTTRKRQTTADDDEIHENDEIEGDEGGFDENDKEKKTENDDLREIEEDLLSKSPLVPRIVNIVACVDYGTSFDLVKIATSLRNAEFNPKRFPAVTLRIQEPKATGLTFKNGKVNIVGCRTEEDAYLAARKFGRILKNLGFRVKMKSFTISNIVATMDCQFPIHLESLASSRNKVFCTYNPEVFSGLIYRITQRPKCTFLIFVSGKLIVTGAKTIESIHAAANHIYPILQQFARNFPSQTAES</sequence>
<evidence type="ECO:0008006" key="10">
    <source>
        <dbReference type="Google" id="ProtNLM"/>
    </source>
</evidence>
<gene>
    <name evidence="8" type="ORF">TRFO_11975</name>
</gene>
<feature type="compositionally biased region" description="Acidic residues" evidence="7">
    <location>
        <begin position="62"/>
        <end position="81"/>
    </location>
</feature>
<dbReference type="Pfam" id="PF00352">
    <property type="entry name" value="TBP"/>
    <property type="match status" value="2"/>
</dbReference>
<dbReference type="AlphaFoldDB" id="A0A1J4J7I3"/>
<feature type="region of interest" description="Disordered" evidence="7">
    <location>
        <begin position="51"/>
        <end position="92"/>
    </location>
</feature>
<keyword evidence="4" id="KW-0238">DNA-binding</keyword>
<evidence type="ECO:0000256" key="5">
    <source>
        <dbReference type="ARBA" id="ARBA00023163"/>
    </source>
</evidence>
<dbReference type="RefSeq" id="XP_068346301.1">
    <property type="nucleotide sequence ID" value="XM_068496350.1"/>
</dbReference>
<name>A0A1J4J7I3_9EUKA</name>
<reference evidence="8" key="1">
    <citation type="submission" date="2016-10" db="EMBL/GenBank/DDBJ databases">
        <authorList>
            <person name="Benchimol M."/>
            <person name="Almeida L.G."/>
            <person name="Vasconcelos A.T."/>
            <person name="Perreira-Neves A."/>
            <person name="Rosa I.A."/>
            <person name="Tasca T."/>
            <person name="Bogo M.R."/>
            <person name="de Souza W."/>
        </authorList>
    </citation>
    <scope>NUCLEOTIDE SEQUENCE [LARGE SCALE GENOMIC DNA]</scope>
    <source>
        <strain evidence="8">K</strain>
    </source>
</reference>
<dbReference type="InterPro" id="IPR000814">
    <property type="entry name" value="TBP"/>
</dbReference>
<feature type="compositionally biased region" description="Basic and acidic residues" evidence="7">
    <location>
        <begin position="82"/>
        <end position="92"/>
    </location>
</feature>
<dbReference type="EMBL" id="MLAK01001426">
    <property type="protein sequence ID" value="OHS93164.1"/>
    <property type="molecule type" value="Genomic_DNA"/>
</dbReference>